<comment type="caution">
    <text evidence="2">The sequence shown here is derived from an EMBL/GenBank/DDBJ whole genome shotgun (WGS) entry which is preliminary data.</text>
</comment>
<proteinExistence type="predicted"/>
<dbReference type="RefSeq" id="WP_182987244.1">
    <property type="nucleotide sequence ID" value="NZ_JABEQD010000012.1"/>
</dbReference>
<gene>
    <name evidence="2" type="ORF">HLH36_15240</name>
</gene>
<feature type="domain" description="T6SS Transcription factor RovC-like DNA binding" evidence="1">
    <location>
        <begin position="15"/>
        <end position="88"/>
    </location>
</feature>
<protein>
    <submittedName>
        <fullName evidence="2">DUF2285 domain-containing protein</fullName>
    </submittedName>
</protein>
<evidence type="ECO:0000259" key="1">
    <source>
        <dbReference type="Pfam" id="PF10074"/>
    </source>
</evidence>
<sequence length="97" mass="10726">MTPTQDRPDPAIAAEAPGGPALTAYDHLHHVTYLRLLDAEADGADWREVARIVLGRDAAADEPGARRCWDSHMARARWMRDVGYRQLLTIPGGRTAH</sequence>
<keyword evidence="3" id="KW-1185">Reference proteome</keyword>
<evidence type="ECO:0000313" key="3">
    <source>
        <dbReference type="Proteomes" id="UP000559860"/>
    </source>
</evidence>
<dbReference type="EMBL" id="JABEQD010000012">
    <property type="protein sequence ID" value="MBB2169685.1"/>
    <property type="molecule type" value="Genomic_DNA"/>
</dbReference>
<accession>A0A7W4IV86</accession>
<dbReference type="AlphaFoldDB" id="A0A7W4IV86"/>
<organism evidence="2 3">
    <name type="scientific">Gluconacetobacter aggeris</name>
    <dbReference type="NCBI Taxonomy" id="1286186"/>
    <lineage>
        <taxon>Bacteria</taxon>
        <taxon>Pseudomonadati</taxon>
        <taxon>Pseudomonadota</taxon>
        <taxon>Alphaproteobacteria</taxon>
        <taxon>Acetobacterales</taxon>
        <taxon>Acetobacteraceae</taxon>
        <taxon>Gluconacetobacter</taxon>
    </lineage>
</organism>
<evidence type="ECO:0000313" key="2">
    <source>
        <dbReference type="EMBL" id="MBB2169685.1"/>
    </source>
</evidence>
<dbReference type="Proteomes" id="UP000559860">
    <property type="component" value="Unassembled WGS sequence"/>
</dbReference>
<dbReference type="InterPro" id="IPR018754">
    <property type="entry name" value="RovC-like_DNA-bd"/>
</dbReference>
<dbReference type="Pfam" id="PF10074">
    <property type="entry name" value="RovC_DNA-bd"/>
    <property type="match status" value="1"/>
</dbReference>
<name>A0A7W4IV86_9PROT</name>
<reference evidence="2 3" key="1">
    <citation type="submission" date="2020-04" db="EMBL/GenBank/DDBJ databases">
        <title>Description of novel Gluconacetobacter.</title>
        <authorList>
            <person name="Sombolestani A."/>
        </authorList>
    </citation>
    <scope>NUCLEOTIDE SEQUENCE [LARGE SCALE GENOMIC DNA]</scope>
    <source>
        <strain evidence="2 3">LMG 27801</strain>
    </source>
</reference>